<dbReference type="EMBL" id="MN740594">
    <property type="protein sequence ID" value="QHS78030.1"/>
    <property type="molecule type" value="Genomic_DNA"/>
</dbReference>
<dbReference type="AlphaFoldDB" id="A0A6C0AF14"/>
<reference evidence="2" key="1">
    <citation type="journal article" date="2020" name="Nature">
        <title>Giant virus diversity and host interactions through global metagenomics.</title>
        <authorList>
            <person name="Schulz F."/>
            <person name="Roux S."/>
            <person name="Paez-Espino D."/>
            <person name="Jungbluth S."/>
            <person name="Walsh D.A."/>
            <person name="Denef V.J."/>
            <person name="McMahon K.D."/>
            <person name="Konstantinidis K.T."/>
            <person name="Eloe-Fadrosh E.A."/>
            <person name="Kyrpides N.C."/>
            <person name="Woyke T."/>
        </authorList>
    </citation>
    <scope>NUCLEOTIDE SEQUENCE</scope>
    <source>
        <strain evidence="2">GVMAG-S-1021933-23</strain>
    </source>
</reference>
<keyword evidence="1" id="KW-0472">Membrane</keyword>
<evidence type="ECO:0000313" key="2">
    <source>
        <dbReference type="EMBL" id="QHS78030.1"/>
    </source>
</evidence>
<keyword evidence="1" id="KW-0812">Transmembrane</keyword>
<name>A0A6C0AF14_9ZZZZ</name>
<keyword evidence="1" id="KW-1133">Transmembrane helix</keyword>
<organism evidence="2">
    <name type="scientific">viral metagenome</name>
    <dbReference type="NCBI Taxonomy" id="1070528"/>
    <lineage>
        <taxon>unclassified sequences</taxon>
        <taxon>metagenomes</taxon>
        <taxon>organismal metagenomes</taxon>
    </lineage>
</organism>
<sequence>MVYLELIKKIIFENLLFIDIIFFKKIFIICKFMLKIVLKFYIHEQKDMAQLLRL</sequence>
<proteinExistence type="predicted"/>
<protein>
    <submittedName>
        <fullName evidence="2">Uncharacterized protein</fullName>
    </submittedName>
</protein>
<evidence type="ECO:0000256" key="1">
    <source>
        <dbReference type="SAM" id="Phobius"/>
    </source>
</evidence>
<accession>A0A6C0AF14</accession>
<feature type="transmembrane region" description="Helical" evidence="1">
    <location>
        <begin position="15"/>
        <end position="38"/>
    </location>
</feature>